<comment type="caution">
    <text evidence="8">The sequence shown here is derived from an EMBL/GenBank/DDBJ whole genome shotgun (WGS) entry which is preliminary data.</text>
</comment>
<evidence type="ECO:0000256" key="4">
    <source>
        <dbReference type="ARBA" id="ARBA00023136"/>
    </source>
</evidence>
<evidence type="ECO:0000259" key="7">
    <source>
        <dbReference type="Pfam" id="PF14322"/>
    </source>
</evidence>
<dbReference type="InterPro" id="IPR033985">
    <property type="entry name" value="SusD-like_N"/>
</dbReference>
<name>A0ABW3RHU6_9SPHI</name>
<feature type="domain" description="RagB/SusD" evidence="6">
    <location>
        <begin position="258"/>
        <end position="580"/>
    </location>
</feature>
<dbReference type="InterPro" id="IPR011990">
    <property type="entry name" value="TPR-like_helical_dom_sf"/>
</dbReference>
<evidence type="ECO:0000313" key="9">
    <source>
        <dbReference type="Proteomes" id="UP001597205"/>
    </source>
</evidence>
<keyword evidence="4" id="KW-0472">Membrane</keyword>
<dbReference type="EMBL" id="JBHTKY010000002">
    <property type="protein sequence ID" value="MFD1164477.1"/>
    <property type="molecule type" value="Genomic_DNA"/>
</dbReference>
<evidence type="ECO:0000259" key="6">
    <source>
        <dbReference type="Pfam" id="PF07980"/>
    </source>
</evidence>
<dbReference type="Proteomes" id="UP001597205">
    <property type="component" value="Unassembled WGS sequence"/>
</dbReference>
<evidence type="ECO:0000256" key="1">
    <source>
        <dbReference type="ARBA" id="ARBA00004442"/>
    </source>
</evidence>
<gene>
    <name evidence="8" type="ORF">ACFQ2C_02550</name>
</gene>
<dbReference type="CDD" id="cd08977">
    <property type="entry name" value="SusD"/>
    <property type="match status" value="1"/>
</dbReference>
<dbReference type="InterPro" id="IPR012944">
    <property type="entry name" value="SusD_RagB_dom"/>
</dbReference>
<dbReference type="RefSeq" id="WP_260034033.1">
    <property type="nucleotide sequence ID" value="NZ_JALXMZ010000045.1"/>
</dbReference>
<evidence type="ECO:0000256" key="5">
    <source>
        <dbReference type="ARBA" id="ARBA00023237"/>
    </source>
</evidence>
<comment type="similarity">
    <text evidence="2">Belongs to the SusD family.</text>
</comment>
<protein>
    <submittedName>
        <fullName evidence="8">RagB/SusD family nutrient uptake outer membrane protein</fullName>
    </submittedName>
</protein>
<feature type="domain" description="SusD-like N-terminal" evidence="7">
    <location>
        <begin position="89"/>
        <end position="205"/>
    </location>
</feature>
<dbReference type="SUPFAM" id="SSF48452">
    <property type="entry name" value="TPR-like"/>
    <property type="match status" value="1"/>
</dbReference>
<evidence type="ECO:0000313" key="8">
    <source>
        <dbReference type="EMBL" id="MFD1164477.1"/>
    </source>
</evidence>
<reference evidence="9" key="1">
    <citation type="journal article" date="2019" name="Int. J. Syst. Evol. Microbiol.">
        <title>The Global Catalogue of Microorganisms (GCM) 10K type strain sequencing project: providing services to taxonomists for standard genome sequencing and annotation.</title>
        <authorList>
            <consortium name="The Broad Institute Genomics Platform"/>
            <consortium name="The Broad Institute Genome Sequencing Center for Infectious Disease"/>
            <person name="Wu L."/>
            <person name="Ma J."/>
        </authorList>
    </citation>
    <scope>NUCLEOTIDE SEQUENCE [LARGE SCALE GENOMIC DNA]</scope>
    <source>
        <strain evidence="9">CCUG 52468</strain>
    </source>
</reference>
<comment type="subcellular location">
    <subcellularLocation>
        <location evidence="1">Cell outer membrane</location>
    </subcellularLocation>
</comment>
<sequence length="589" mass="66601">MKKIFIIALGLATIFNSCKNTLDIEDLRSLDEEKVWQDPNLVNAYMANLYTIFGNWNSGLDQNSEQLVGIPFQLNTISPTGGGYKPWDYVNIRKINTAIQKVQESTGLAEDVKNRTLGESYFLRAFVYFNMVKHYGGIPYITVPQNAETDDLNTPRNSTKETFELLVKDLDEAIKLLPETIEKSSSNYGRIDGNFAAAFKAKVLLYKASPQFNPSNPYNNSYWQEAHAANKLAYDQLKKNNYALTADYSNITLIEKGPEVVFAVINSYPNKVGNWDNGVRPGFESRGPASSVPTWDFVKEFPMKDGKVYSDATGKYHKSDEEFLQSYWLNRDPRFDKSIVWNGKIYEVSGKAGKRQYTSLGIADALDNFGVNPAAGINSTNQDRYSGFFILKNSKLSLKQTEVETQYDVDFVLMRLAEVMLNYAETANETGDFATALDMLVQLRKRAGIEAGTDGRYGITATSRDQMREAILAERNIELCFEGHRFWDLRRSLKLNVLDKSTKHGVEAIAINANGTEMDIKQAAELAKTYQLKEANFKYTVLQVPKNGVKVMEVPNTYYFFPIGQSIIDRNPKILQNKDWGGEFNPTME</sequence>
<keyword evidence="3" id="KW-0732">Signal</keyword>
<accession>A0ABW3RHU6</accession>
<evidence type="ECO:0000256" key="3">
    <source>
        <dbReference type="ARBA" id="ARBA00022729"/>
    </source>
</evidence>
<proteinExistence type="inferred from homology"/>
<keyword evidence="9" id="KW-1185">Reference proteome</keyword>
<dbReference type="Gene3D" id="1.25.40.390">
    <property type="match status" value="1"/>
</dbReference>
<evidence type="ECO:0000256" key="2">
    <source>
        <dbReference type="ARBA" id="ARBA00006275"/>
    </source>
</evidence>
<keyword evidence="5" id="KW-0998">Cell outer membrane</keyword>
<dbReference type="Pfam" id="PF07980">
    <property type="entry name" value="SusD_RagB"/>
    <property type="match status" value="1"/>
</dbReference>
<organism evidence="8 9">
    <name type="scientific">Sphingobacterium daejeonense</name>
    <dbReference type="NCBI Taxonomy" id="371142"/>
    <lineage>
        <taxon>Bacteria</taxon>
        <taxon>Pseudomonadati</taxon>
        <taxon>Bacteroidota</taxon>
        <taxon>Sphingobacteriia</taxon>
        <taxon>Sphingobacteriales</taxon>
        <taxon>Sphingobacteriaceae</taxon>
        <taxon>Sphingobacterium</taxon>
    </lineage>
</organism>
<dbReference type="Pfam" id="PF14322">
    <property type="entry name" value="SusD-like_3"/>
    <property type="match status" value="1"/>
</dbReference>